<keyword evidence="3 13" id="KW-0227">DNA damage</keyword>
<keyword evidence="2 13" id="KW-0547">Nucleotide-binding</keyword>
<dbReference type="GO" id="GO:0004386">
    <property type="term" value="F:helicase activity"/>
    <property type="evidence" value="ECO:0007669"/>
    <property type="project" value="UniProtKB-KW"/>
</dbReference>
<dbReference type="InterPro" id="IPR014152">
    <property type="entry name" value="AddA"/>
</dbReference>
<dbReference type="InterPro" id="IPR014017">
    <property type="entry name" value="DNA_helicase_UvrD-like_C"/>
</dbReference>
<keyword evidence="8 13" id="KW-0238">DNA-binding</keyword>
<dbReference type="InterPro" id="IPR014016">
    <property type="entry name" value="UvrD-like_ATP-bd"/>
</dbReference>
<comment type="function">
    <text evidence="13">The heterodimer acts as both an ATP-dependent DNA helicase and an ATP-dependent, dual-direction single-stranded exonuclease. Recognizes the chi site generating a DNA molecule suitable for the initiation of homologous recombination. The AddA nuclease domain is required for chi fragment generation; this subunit has the helicase and 3' -&gt; 5' nuclease activities.</text>
</comment>
<evidence type="ECO:0000256" key="2">
    <source>
        <dbReference type="ARBA" id="ARBA00022741"/>
    </source>
</evidence>
<dbReference type="Proteomes" id="UP001312865">
    <property type="component" value="Unassembled WGS sequence"/>
</dbReference>
<dbReference type="SUPFAM" id="SSF52540">
    <property type="entry name" value="P-loop containing nucleoside triphosphate hydrolases"/>
    <property type="match status" value="1"/>
</dbReference>
<evidence type="ECO:0000256" key="1">
    <source>
        <dbReference type="ARBA" id="ARBA00022722"/>
    </source>
</evidence>
<keyword evidence="10 13" id="KW-0413">Isomerase</keyword>
<evidence type="ECO:0000256" key="13">
    <source>
        <dbReference type="HAMAP-Rule" id="MF_01451"/>
    </source>
</evidence>
<sequence>MSKAAVPTKPDNVIWTEDQWKAIWSKNQDVLVAAAAGSGKTAVLVERIIQRLLSEEDRMNVDELLVVTFTNAAAAEMRHRIGEALEREIEQNPSSDRIRKQLHLLNKASISTLHSFCLEVIRKYYYLIDIDPSFRIADDIEGELLRDEVMDELFEDEYGKEENGAFYTLVDTFTNDRSDITLQEMVRELYLFSRSHPTPEKWLDDIVTLYDVNEHVDQVQQLPFFNVIKREIRLSLEGARAAYERGMELTRESDGPAPYGENFQQDMDIVEGLSQSLNTSWEELYVRFQELKFSRLKPCRGEEYSTKKIDEAKALRAQGKKLIEKIAEEFFSRQPESLLKDLREMKPIILSLANLVKEFSLRFQNVKLERGLVDFSDLEHFTLEILLNEGAPSDAAISYRRQFKEVLVDEYQDTNMVQETIISLITKDGEEQGNLFMVGDVKQSIYRFRLAEPNLFLSKYNRFSSNEARTGLKIDLSQNFRSRKEVLSGTNFLFKQIMGVEVGEIHYDEEAELKIGADYPKEEEYPVELALIDLDEKNEENVNEGVEFNKLELEKSQLEARYMARKVKELIDSQSVIYDSKKKNYRPIQYRDIVILLRSMPWAPEIMEEFKAENIPIYANLSTGYFDAVEVSMMVSLLKVIDNPYQDIPLASVLRSPIVGMDEEELAAIRIYSRSGSFYEAAQQFLNKASKEESAFGKLQLFFECLTKWRTSARQGALSDLIWQLYRDTKFYDFVGGMPGGKQRQANLRALYDRARSYEETSFRGLFRFLRFVEKMRERGDDLGTARALSEQEDVVRLMTIHSSKGLEFPVVFIAGLSKQFNLMDLNRPYLLDKEYGFGTKYVNAEKRISYPSIAQLALKRKKRMETIAEEMRVLYVALTRAKEKLYLVATMKDLEKSILKWKTALQQTDWLLSDFERANAISYIDWLGPSLVRHRTCEFMHEGQLEQSKVSPNIINHPSCWKVTFFPKGDFSDGSSLLDEGEQEWKEIVQKGQPVEFESSTKEEIEHRLNWLYPYKEAVTTKSKQSVSEIKKMFQMSDEASGGDLLNQIQRPIMQRPKFLQEKALSPAERGTVMHTVMQHISLSMEPTEQSITALLERLNQKEILSLEQVEVVEIEKIVAFFATPIGQRLLRAKRVQREVPFSLGVRAQEIYPHSTDEEEVILVQGIMDCLFEEEDGLILIDYKTDNITERYQGDFLKALPTLKERYDTQLKLYEKAVEEIMGVELKAKYLYFFDGGHELKM</sequence>
<evidence type="ECO:0000256" key="9">
    <source>
        <dbReference type="ARBA" id="ARBA00023204"/>
    </source>
</evidence>
<evidence type="ECO:0000256" key="8">
    <source>
        <dbReference type="ARBA" id="ARBA00023125"/>
    </source>
</evidence>
<keyword evidence="4 13" id="KW-0378">Hydrolase</keyword>
<evidence type="ECO:0000259" key="15">
    <source>
        <dbReference type="PROSITE" id="PS51198"/>
    </source>
</evidence>
<evidence type="ECO:0000259" key="16">
    <source>
        <dbReference type="PROSITE" id="PS51217"/>
    </source>
</evidence>
<dbReference type="EC" id="3.1.-.-" evidence="13"/>
<dbReference type="InterPro" id="IPR011335">
    <property type="entry name" value="Restrct_endonuc-II-like"/>
</dbReference>
<dbReference type="Pfam" id="PF00580">
    <property type="entry name" value="UvrD-helicase"/>
    <property type="match status" value="1"/>
</dbReference>
<comment type="subunit">
    <text evidence="13">Heterodimer of AddA and AddB/RexB.</text>
</comment>
<reference evidence="17 18" key="1">
    <citation type="journal article" date="2018" name="J. Microbiol.">
        <title>Bacillus spongiae sp. nov., isolated from sponge of Jeju Island.</title>
        <authorList>
            <person name="Lee G.E."/>
            <person name="Im W.T."/>
            <person name="Park J.S."/>
        </authorList>
    </citation>
    <scope>NUCLEOTIDE SEQUENCE [LARGE SCALE GENOMIC DNA]</scope>
    <source>
        <strain evidence="17 18">135PIL107-10</strain>
    </source>
</reference>
<evidence type="ECO:0000256" key="6">
    <source>
        <dbReference type="ARBA" id="ARBA00022839"/>
    </source>
</evidence>
<evidence type="ECO:0000256" key="12">
    <source>
        <dbReference type="ARBA" id="ARBA00048988"/>
    </source>
</evidence>
<dbReference type="InterPro" id="IPR027417">
    <property type="entry name" value="P-loop_NTPase"/>
</dbReference>
<comment type="cofactor">
    <cofactor evidence="13">
        <name>Mg(2+)</name>
        <dbReference type="ChEBI" id="CHEBI:18420"/>
    </cofactor>
</comment>
<evidence type="ECO:0000256" key="10">
    <source>
        <dbReference type="ARBA" id="ARBA00023235"/>
    </source>
</evidence>
<dbReference type="Gene3D" id="3.90.320.10">
    <property type="match status" value="1"/>
</dbReference>
<evidence type="ECO:0000256" key="5">
    <source>
        <dbReference type="ARBA" id="ARBA00022806"/>
    </source>
</evidence>
<dbReference type="PROSITE" id="PS51198">
    <property type="entry name" value="UVRD_HELICASE_ATP_BIND"/>
    <property type="match status" value="1"/>
</dbReference>
<dbReference type="CDD" id="cd17932">
    <property type="entry name" value="DEXQc_UvrD"/>
    <property type="match status" value="1"/>
</dbReference>
<evidence type="ECO:0000256" key="3">
    <source>
        <dbReference type="ARBA" id="ARBA00022763"/>
    </source>
</evidence>
<proteinExistence type="inferred from homology"/>
<dbReference type="Pfam" id="PF12705">
    <property type="entry name" value="PDDEXK_1"/>
    <property type="match status" value="1"/>
</dbReference>
<feature type="binding site" evidence="14">
    <location>
        <begin position="34"/>
        <end position="41"/>
    </location>
    <ligand>
        <name>ATP</name>
        <dbReference type="ChEBI" id="CHEBI:30616"/>
    </ligand>
</feature>
<keyword evidence="1 13" id="KW-0540">Nuclease</keyword>
<evidence type="ECO:0000256" key="14">
    <source>
        <dbReference type="PROSITE-ProRule" id="PRU00560"/>
    </source>
</evidence>
<comment type="caution">
    <text evidence="17">The sequence shown here is derived from an EMBL/GenBank/DDBJ whole genome shotgun (WGS) entry which is preliminary data.</text>
</comment>
<evidence type="ECO:0000256" key="11">
    <source>
        <dbReference type="ARBA" id="ARBA00034617"/>
    </source>
</evidence>
<feature type="domain" description="UvrD-like helicase C-terminal" evidence="16">
    <location>
        <begin position="510"/>
        <end position="806"/>
    </location>
</feature>
<comment type="catalytic activity">
    <reaction evidence="12 13">
        <text>ATP + H2O = ADP + phosphate + H(+)</text>
        <dbReference type="Rhea" id="RHEA:13065"/>
        <dbReference type="ChEBI" id="CHEBI:15377"/>
        <dbReference type="ChEBI" id="CHEBI:15378"/>
        <dbReference type="ChEBI" id="CHEBI:30616"/>
        <dbReference type="ChEBI" id="CHEBI:43474"/>
        <dbReference type="ChEBI" id="CHEBI:456216"/>
        <dbReference type="EC" id="5.6.2.4"/>
    </reaction>
</comment>
<dbReference type="RefSeq" id="WP_336585916.1">
    <property type="nucleotide sequence ID" value="NZ_JBBAXC010000003.1"/>
</dbReference>
<dbReference type="Pfam" id="PF13361">
    <property type="entry name" value="UvrD_C"/>
    <property type="match status" value="1"/>
</dbReference>
<evidence type="ECO:0000313" key="18">
    <source>
        <dbReference type="Proteomes" id="UP001312865"/>
    </source>
</evidence>
<keyword evidence="6 13" id="KW-0269">Exonuclease</keyword>
<dbReference type="PANTHER" id="PTHR11070">
    <property type="entry name" value="UVRD / RECB / PCRA DNA HELICASE FAMILY MEMBER"/>
    <property type="match status" value="1"/>
</dbReference>
<dbReference type="CDD" id="cd18807">
    <property type="entry name" value="SF1_C_UvrD"/>
    <property type="match status" value="1"/>
</dbReference>
<keyword evidence="9 13" id="KW-0234">DNA repair</keyword>
<dbReference type="EC" id="5.6.2.4" evidence="13"/>
<comment type="catalytic activity">
    <reaction evidence="11 13">
        <text>Couples ATP hydrolysis with the unwinding of duplex DNA by translocating in the 3'-5' direction.</text>
        <dbReference type="EC" id="5.6.2.4"/>
    </reaction>
</comment>
<keyword evidence="18" id="KW-1185">Reference proteome</keyword>
<organism evidence="17 18">
    <name type="scientific">Bacillus spongiae</name>
    <dbReference type="NCBI Taxonomy" id="2683610"/>
    <lineage>
        <taxon>Bacteria</taxon>
        <taxon>Bacillati</taxon>
        <taxon>Bacillota</taxon>
        <taxon>Bacilli</taxon>
        <taxon>Bacillales</taxon>
        <taxon>Bacillaceae</taxon>
        <taxon>Bacillus</taxon>
    </lineage>
</organism>
<dbReference type="NCBIfam" id="TIGR02785">
    <property type="entry name" value="addA_Gpos"/>
    <property type="match status" value="1"/>
</dbReference>
<keyword evidence="7 13" id="KW-0067">ATP-binding</keyword>
<dbReference type="InterPro" id="IPR000212">
    <property type="entry name" value="DNA_helicase_UvrD/REP"/>
</dbReference>
<gene>
    <name evidence="13 17" type="primary">addA</name>
    <name evidence="17" type="ORF">WAK64_05375</name>
</gene>
<feature type="domain" description="UvrD-like helicase ATP-binding" evidence="15">
    <location>
        <begin position="13"/>
        <end position="483"/>
    </location>
</feature>
<evidence type="ECO:0000313" key="17">
    <source>
        <dbReference type="EMBL" id="MEI5906485.1"/>
    </source>
</evidence>
<name>A0ABU8HB47_9BACI</name>
<dbReference type="SUPFAM" id="SSF52980">
    <property type="entry name" value="Restriction endonuclease-like"/>
    <property type="match status" value="1"/>
</dbReference>
<accession>A0ABU8HB47</accession>
<dbReference type="HAMAP" id="MF_01451">
    <property type="entry name" value="AddA"/>
    <property type="match status" value="1"/>
</dbReference>
<dbReference type="EMBL" id="JBBAXC010000003">
    <property type="protein sequence ID" value="MEI5906485.1"/>
    <property type="molecule type" value="Genomic_DNA"/>
</dbReference>
<comment type="similarity">
    <text evidence="13">Belongs to the helicase family. AddA subfamily.</text>
</comment>
<keyword evidence="5 13" id="KW-0347">Helicase</keyword>
<dbReference type="InterPro" id="IPR011604">
    <property type="entry name" value="PDDEXK-like_dom_sf"/>
</dbReference>
<evidence type="ECO:0000256" key="4">
    <source>
        <dbReference type="ARBA" id="ARBA00022801"/>
    </source>
</evidence>
<protein>
    <recommendedName>
        <fullName evidence="13">ATP-dependent helicase/nuclease subunit A</fullName>
        <ecNumber evidence="13">3.1.-.-</ecNumber>
        <ecNumber evidence="13">5.6.2.4</ecNumber>
    </recommendedName>
    <alternativeName>
        <fullName evidence="13">ATP-dependent helicase/nuclease AddA</fullName>
    </alternativeName>
    <alternativeName>
        <fullName evidence="13">DNA 3'-5' helicase AddA</fullName>
    </alternativeName>
</protein>
<dbReference type="InterPro" id="IPR038726">
    <property type="entry name" value="PDDEXK_AddAB-type"/>
</dbReference>
<dbReference type="PANTHER" id="PTHR11070:SF48">
    <property type="entry name" value="ATP-DEPENDENT HELICASE_NUCLEASE SUBUNIT A"/>
    <property type="match status" value="1"/>
</dbReference>
<dbReference type="PROSITE" id="PS51217">
    <property type="entry name" value="UVRD_HELICASE_CTER"/>
    <property type="match status" value="1"/>
</dbReference>
<dbReference type="Gene3D" id="3.40.50.300">
    <property type="entry name" value="P-loop containing nucleotide triphosphate hydrolases"/>
    <property type="match status" value="4"/>
</dbReference>
<evidence type="ECO:0000256" key="7">
    <source>
        <dbReference type="ARBA" id="ARBA00022840"/>
    </source>
</evidence>